<keyword evidence="1" id="KW-0472">Membrane</keyword>
<protein>
    <submittedName>
        <fullName evidence="2">Uncharacterized protein</fullName>
    </submittedName>
</protein>
<sequence>MADELLDDADERTRRLAALGAGLLLVVLAGGAALRSALPPAPPSVGLAGLSGSALDGESFVRLNLSLRAEGVRQLGDARLTVAGATARGQHPPAFDRRGRMTLQVDVTPACADVAAGATSGRLDLALQDEQGRSRQVRLDVPADGPLERLLRYRCR</sequence>
<accession>A0A6J4KNZ8</accession>
<name>A0A6J4KNZ8_9ACTN</name>
<reference evidence="2" key="1">
    <citation type="submission" date="2020-02" db="EMBL/GenBank/DDBJ databases">
        <authorList>
            <person name="Meier V. D."/>
        </authorList>
    </citation>
    <scope>NUCLEOTIDE SEQUENCE</scope>
    <source>
        <strain evidence="2">AVDCRST_MAG16</strain>
    </source>
</reference>
<dbReference type="EMBL" id="CADCUE010000008">
    <property type="protein sequence ID" value="CAA9310106.1"/>
    <property type="molecule type" value="Genomic_DNA"/>
</dbReference>
<feature type="transmembrane region" description="Helical" evidence="1">
    <location>
        <begin position="16"/>
        <end position="34"/>
    </location>
</feature>
<proteinExistence type="predicted"/>
<keyword evidence="1" id="KW-0812">Transmembrane</keyword>
<gene>
    <name evidence="2" type="ORF">AVDCRST_MAG16-101</name>
</gene>
<evidence type="ECO:0000313" key="2">
    <source>
        <dbReference type="EMBL" id="CAA9310106.1"/>
    </source>
</evidence>
<evidence type="ECO:0000256" key="1">
    <source>
        <dbReference type="SAM" id="Phobius"/>
    </source>
</evidence>
<organism evidence="2">
    <name type="scientific">uncultured Frankineae bacterium</name>
    <dbReference type="NCBI Taxonomy" id="437475"/>
    <lineage>
        <taxon>Bacteria</taxon>
        <taxon>Bacillati</taxon>
        <taxon>Actinomycetota</taxon>
        <taxon>Actinomycetes</taxon>
        <taxon>Frankiales</taxon>
        <taxon>environmental samples</taxon>
    </lineage>
</organism>
<dbReference type="AlphaFoldDB" id="A0A6J4KNZ8"/>
<keyword evidence="1" id="KW-1133">Transmembrane helix</keyword>